<dbReference type="AlphaFoldDB" id="M1YKN9"/>
<dbReference type="SUPFAM" id="SSF52833">
    <property type="entry name" value="Thioredoxin-like"/>
    <property type="match status" value="1"/>
</dbReference>
<evidence type="ECO:0000313" key="2">
    <source>
        <dbReference type="Proteomes" id="UP000011704"/>
    </source>
</evidence>
<dbReference type="Pfam" id="PF05768">
    <property type="entry name" value="Glrx-like"/>
    <property type="match status" value="1"/>
</dbReference>
<dbReference type="HOGENOM" id="CLU_125054_2_3_0"/>
<dbReference type="Gene3D" id="3.40.30.10">
    <property type="entry name" value="Glutaredoxin"/>
    <property type="match status" value="1"/>
</dbReference>
<accession>M1YKN9</accession>
<reference evidence="1 2" key="1">
    <citation type="journal article" date="2013" name="Front. Microbiol.">
        <title>The genome of Nitrospina gracilis illuminates the metabolism and evolution of the major marine nitrite oxidizer.</title>
        <authorList>
            <person name="Luecker S."/>
            <person name="Nowka B."/>
            <person name="Rattei T."/>
            <person name="Spieck E."/>
            <person name="and Daims H."/>
        </authorList>
    </citation>
    <scope>NUCLEOTIDE SEQUENCE [LARGE SCALE GENOMIC DNA]</scope>
    <source>
        <strain evidence="1 2">3/211</strain>
    </source>
</reference>
<comment type="caution">
    <text evidence="1">The sequence shown here is derived from an EMBL/GenBank/DDBJ whole genome shotgun (WGS) entry which is preliminary data.</text>
</comment>
<gene>
    <name evidence="1" type="ORF">NITGR_570008</name>
</gene>
<dbReference type="STRING" id="1266370.NITGR_570008"/>
<evidence type="ECO:0000313" key="1">
    <source>
        <dbReference type="EMBL" id="CCQ91059.1"/>
    </source>
</evidence>
<name>M1YKN9_NITG3</name>
<sequence>MIDIEILTKADCCLCDEAKEVVETVLADYPATLRLTDIESDAALFEAYKEKIPVVRLNGEDSFIYKVHPVTLRKRLEEIDGGK</sequence>
<dbReference type="PANTHER" id="PTHR33558:SF1">
    <property type="entry name" value="GLUTAREDOXIN-LIKE PROTEIN C5ORF63 HOMOLOG"/>
    <property type="match status" value="1"/>
</dbReference>
<dbReference type="PANTHER" id="PTHR33558">
    <property type="entry name" value="GLUTAREDOXIN-LIKE PROTEIN C5ORF63 HOMOLOG"/>
    <property type="match status" value="1"/>
</dbReference>
<dbReference type="RefSeq" id="WP_005009374.1">
    <property type="nucleotide sequence ID" value="NZ_HG422173.1"/>
</dbReference>
<dbReference type="InterPro" id="IPR008554">
    <property type="entry name" value="Glutaredoxin-like"/>
</dbReference>
<dbReference type="OrthoDB" id="32865at2"/>
<dbReference type="EMBL" id="CAQJ01000063">
    <property type="protein sequence ID" value="CCQ91059.1"/>
    <property type="molecule type" value="Genomic_DNA"/>
</dbReference>
<dbReference type="Proteomes" id="UP000011704">
    <property type="component" value="Unassembled WGS sequence"/>
</dbReference>
<organism evidence="1 2">
    <name type="scientific">Nitrospina gracilis (strain 3/211)</name>
    <dbReference type="NCBI Taxonomy" id="1266370"/>
    <lineage>
        <taxon>Bacteria</taxon>
        <taxon>Pseudomonadati</taxon>
        <taxon>Nitrospinota/Tectimicrobiota group</taxon>
        <taxon>Nitrospinota</taxon>
        <taxon>Nitrospinia</taxon>
        <taxon>Nitrospinales</taxon>
        <taxon>Nitrospinaceae</taxon>
        <taxon>Nitrospina</taxon>
    </lineage>
</organism>
<dbReference type="InParanoid" id="M1YKN9"/>
<keyword evidence="2" id="KW-1185">Reference proteome</keyword>
<proteinExistence type="predicted"/>
<dbReference type="InterPro" id="IPR036249">
    <property type="entry name" value="Thioredoxin-like_sf"/>
</dbReference>
<dbReference type="InterPro" id="IPR052565">
    <property type="entry name" value="Glutaredoxin-like_YDR286C"/>
</dbReference>
<protein>
    <submittedName>
        <fullName evidence="1">Glutaredoxin-like protein</fullName>
    </submittedName>
</protein>